<gene>
    <name evidence="1" type="ORF">G2W53_013982</name>
</gene>
<organism evidence="1 2">
    <name type="scientific">Senna tora</name>
    <dbReference type="NCBI Taxonomy" id="362788"/>
    <lineage>
        <taxon>Eukaryota</taxon>
        <taxon>Viridiplantae</taxon>
        <taxon>Streptophyta</taxon>
        <taxon>Embryophyta</taxon>
        <taxon>Tracheophyta</taxon>
        <taxon>Spermatophyta</taxon>
        <taxon>Magnoliopsida</taxon>
        <taxon>eudicotyledons</taxon>
        <taxon>Gunneridae</taxon>
        <taxon>Pentapetalae</taxon>
        <taxon>rosids</taxon>
        <taxon>fabids</taxon>
        <taxon>Fabales</taxon>
        <taxon>Fabaceae</taxon>
        <taxon>Caesalpinioideae</taxon>
        <taxon>Cassia clade</taxon>
        <taxon>Senna</taxon>
    </lineage>
</organism>
<accession>A0A834WSV5</accession>
<protein>
    <submittedName>
        <fullName evidence="1">Uncharacterized protein</fullName>
    </submittedName>
</protein>
<proteinExistence type="predicted"/>
<sequence length="69" mass="8269">MLRNYQRREVTIYMENKHLATKINGHTNFSNYWGTVARDIDTMRLDFTYFECISIDYIDKAPLNYLRGA</sequence>
<comment type="caution">
    <text evidence="1">The sequence shown here is derived from an EMBL/GenBank/DDBJ whole genome shotgun (WGS) entry which is preliminary data.</text>
</comment>
<keyword evidence="2" id="KW-1185">Reference proteome</keyword>
<dbReference type="Proteomes" id="UP000634136">
    <property type="component" value="Unassembled WGS sequence"/>
</dbReference>
<name>A0A834WSV5_9FABA</name>
<dbReference type="AlphaFoldDB" id="A0A834WSV5"/>
<evidence type="ECO:0000313" key="1">
    <source>
        <dbReference type="EMBL" id="KAF7831649.1"/>
    </source>
</evidence>
<evidence type="ECO:0000313" key="2">
    <source>
        <dbReference type="Proteomes" id="UP000634136"/>
    </source>
</evidence>
<dbReference type="EMBL" id="JAAIUW010000005">
    <property type="protein sequence ID" value="KAF7831649.1"/>
    <property type="molecule type" value="Genomic_DNA"/>
</dbReference>
<reference evidence="1" key="1">
    <citation type="submission" date="2020-09" db="EMBL/GenBank/DDBJ databases">
        <title>Genome-Enabled Discovery of Anthraquinone Biosynthesis in Senna tora.</title>
        <authorList>
            <person name="Kang S.-H."/>
            <person name="Pandey R.P."/>
            <person name="Lee C.-M."/>
            <person name="Sim J.-S."/>
            <person name="Jeong J.-T."/>
            <person name="Choi B.-S."/>
            <person name="Jung M."/>
            <person name="Ginzburg D."/>
            <person name="Zhao K."/>
            <person name="Won S.Y."/>
            <person name="Oh T.-J."/>
            <person name="Yu Y."/>
            <person name="Kim N.-H."/>
            <person name="Lee O.R."/>
            <person name="Lee T.-H."/>
            <person name="Bashyal P."/>
            <person name="Kim T.-S."/>
            <person name="Lee W.-H."/>
            <person name="Kawkins C."/>
            <person name="Kim C.-K."/>
            <person name="Kim J.S."/>
            <person name="Ahn B.O."/>
            <person name="Rhee S.Y."/>
            <person name="Sohng J.K."/>
        </authorList>
    </citation>
    <scope>NUCLEOTIDE SEQUENCE</scope>
    <source>
        <tissue evidence="1">Leaf</tissue>
    </source>
</reference>